<accession>A0A346PH97</accession>
<dbReference type="SMART" id="SM00507">
    <property type="entry name" value="HNHc"/>
    <property type="match status" value="1"/>
</dbReference>
<dbReference type="GO" id="GO:0005829">
    <property type="term" value="C:cytosol"/>
    <property type="evidence" value="ECO:0007669"/>
    <property type="project" value="TreeGrafter"/>
</dbReference>
<dbReference type="PROSITE" id="PS50157">
    <property type="entry name" value="ZINC_FINGER_C2H2_2"/>
    <property type="match status" value="1"/>
</dbReference>
<evidence type="ECO:0000313" key="4">
    <source>
        <dbReference type="EMBL" id="AXR78892.1"/>
    </source>
</evidence>
<keyword evidence="4" id="KW-0255">Endonuclease</keyword>
<protein>
    <submittedName>
        <fullName evidence="4">Restriction endonuclease, McrA/HNH family</fullName>
    </submittedName>
</protein>
<dbReference type="AlphaFoldDB" id="A0A346PH97"/>
<evidence type="ECO:0000256" key="1">
    <source>
        <dbReference type="ARBA" id="ARBA00022722"/>
    </source>
</evidence>
<proteinExistence type="predicted"/>
<keyword evidence="1" id="KW-0540">Nuclease</keyword>
<dbReference type="GeneID" id="37641542"/>
<dbReference type="InterPro" id="IPR002711">
    <property type="entry name" value="HNH"/>
</dbReference>
<dbReference type="GO" id="GO:0016787">
    <property type="term" value="F:hydrolase activity"/>
    <property type="evidence" value="ECO:0007669"/>
    <property type="project" value="UniProtKB-KW"/>
</dbReference>
<dbReference type="InterPro" id="IPR003615">
    <property type="entry name" value="HNH_nuc"/>
</dbReference>
<dbReference type="InterPro" id="IPR013087">
    <property type="entry name" value="Znf_C2H2_type"/>
</dbReference>
<dbReference type="Proteomes" id="UP000258707">
    <property type="component" value="Chromosome"/>
</dbReference>
<gene>
    <name evidence="4" type="ORF">AArc1_2578</name>
</gene>
<dbReference type="Pfam" id="PF01844">
    <property type="entry name" value="HNH"/>
    <property type="match status" value="1"/>
</dbReference>
<dbReference type="PANTHER" id="PTHR41286">
    <property type="entry name" value="HNH NUCLEASE YAJD-RELATED"/>
    <property type="match status" value="1"/>
</dbReference>
<reference evidence="5" key="1">
    <citation type="submission" date="2017-10" db="EMBL/GenBank/DDBJ databases">
        <title>Phenotypic and genomic properties of facultatively anaerobic sulfur-reducing natronoarchaea from hypersaline soda lakes.</title>
        <authorList>
            <person name="Sorokin D.Y."/>
            <person name="Kublanov I.V."/>
            <person name="Roman P."/>
            <person name="Sinninghe Damste J.S."/>
            <person name="Golyshin P.N."/>
            <person name="Rojo D."/>
            <person name="Ciordia S."/>
            <person name="Mena Md.C."/>
            <person name="Ferrer M."/>
            <person name="Messina E."/>
            <person name="Smedile F."/>
            <person name="La Spada G."/>
            <person name="La Cono V."/>
            <person name="Yakimov M.M."/>
        </authorList>
    </citation>
    <scope>NUCLEOTIDE SEQUENCE [LARGE SCALE GENOMIC DNA]</scope>
    <source>
        <strain evidence="5">AArc1</strain>
    </source>
</reference>
<evidence type="ECO:0000313" key="5">
    <source>
        <dbReference type="Proteomes" id="UP000258707"/>
    </source>
</evidence>
<dbReference type="GO" id="GO:0003676">
    <property type="term" value="F:nucleic acid binding"/>
    <property type="evidence" value="ECO:0007669"/>
    <property type="project" value="InterPro"/>
</dbReference>
<feature type="domain" description="C2H2-type" evidence="3">
    <location>
        <begin position="1"/>
        <end position="29"/>
    </location>
</feature>
<sequence>MECPTCGTSLATECGMRQHHTKVHGEPLPNRSCTGCGTEFYDPKSRRKFCSDCNPNAGEHNGNWNGGTETASCKLCDSAFEYYPSDKPGVYCPDCVETADGLLPENPSEKGARVTTDCRTCGVTLEVRPRLLEKRTQGCFCSRRCHSEWLSENVVGPDHHQWEGGPIEYGRSWWRIRRQALERDDYECQHCGIGRDEIGRNPDVHHRRPVRSFDQPEQAHTMDNVITLCRSCHRRVEDGAITLSPDGEK</sequence>
<dbReference type="OrthoDB" id="11472at2157"/>
<dbReference type="GO" id="GO:0004519">
    <property type="term" value="F:endonuclease activity"/>
    <property type="evidence" value="ECO:0007669"/>
    <property type="project" value="UniProtKB-KW"/>
</dbReference>
<name>A0A346PH97_9EURY</name>
<evidence type="ECO:0000259" key="3">
    <source>
        <dbReference type="PROSITE" id="PS50157"/>
    </source>
</evidence>
<dbReference type="RefSeq" id="WP_117364907.1">
    <property type="nucleotide sequence ID" value="NZ_CP024047.1"/>
</dbReference>
<dbReference type="EMBL" id="CP024047">
    <property type="protein sequence ID" value="AXR78892.1"/>
    <property type="molecule type" value="Genomic_DNA"/>
</dbReference>
<organism evidence="4 5">
    <name type="scientific">Natrarchaeobaculum sulfurireducens</name>
    <dbReference type="NCBI Taxonomy" id="2044521"/>
    <lineage>
        <taxon>Archaea</taxon>
        <taxon>Methanobacteriati</taxon>
        <taxon>Methanobacteriota</taxon>
        <taxon>Stenosarchaea group</taxon>
        <taxon>Halobacteria</taxon>
        <taxon>Halobacteriales</taxon>
        <taxon>Natrialbaceae</taxon>
        <taxon>Natrarchaeobaculum</taxon>
    </lineage>
</organism>
<dbReference type="GO" id="GO:0008270">
    <property type="term" value="F:zinc ion binding"/>
    <property type="evidence" value="ECO:0007669"/>
    <property type="project" value="InterPro"/>
</dbReference>
<dbReference type="KEGG" id="nan:AArc1_2578"/>
<dbReference type="PANTHER" id="PTHR41286:SF1">
    <property type="entry name" value="HNH NUCLEASE YAJD-RELATED"/>
    <property type="match status" value="1"/>
</dbReference>
<dbReference type="PROSITE" id="PS00028">
    <property type="entry name" value="ZINC_FINGER_C2H2_1"/>
    <property type="match status" value="1"/>
</dbReference>
<evidence type="ECO:0000256" key="2">
    <source>
        <dbReference type="ARBA" id="ARBA00022801"/>
    </source>
</evidence>
<dbReference type="Gene3D" id="1.10.30.50">
    <property type="match status" value="1"/>
</dbReference>
<keyword evidence="2" id="KW-0378">Hydrolase</keyword>
<dbReference type="CDD" id="cd00085">
    <property type="entry name" value="HNHc"/>
    <property type="match status" value="1"/>
</dbReference>